<name>A0A5B7K2F3_PORTR</name>
<dbReference type="PANTHER" id="PTHR43157">
    <property type="entry name" value="PHOSPHATIDYLINOSITOL-GLYCAN BIOSYNTHESIS CLASS F PROTEIN-RELATED"/>
    <property type="match status" value="1"/>
</dbReference>
<evidence type="ECO:0000256" key="1">
    <source>
        <dbReference type="ARBA" id="ARBA00023002"/>
    </source>
</evidence>
<accession>A0A5B7K2F3</accession>
<reference evidence="2 3" key="1">
    <citation type="submission" date="2019-05" db="EMBL/GenBank/DDBJ databases">
        <title>Another draft genome of Portunus trituberculatus and its Hox gene families provides insights of decapod evolution.</title>
        <authorList>
            <person name="Jeong J.-H."/>
            <person name="Song I."/>
            <person name="Kim S."/>
            <person name="Choi T."/>
            <person name="Kim D."/>
            <person name="Ryu S."/>
            <person name="Kim W."/>
        </authorList>
    </citation>
    <scope>NUCLEOTIDE SEQUENCE [LARGE SCALE GENOMIC DNA]</scope>
    <source>
        <tissue evidence="2">Muscle</tissue>
    </source>
</reference>
<dbReference type="Gene3D" id="3.40.50.720">
    <property type="entry name" value="NAD(P)-binding Rossmann-like Domain"/>
    <property type="match status" value="1"/>
</dbReference>
<gene>
    <name evidence="2" type="primary">RDH14_2</name>
    <name evidence="2" type="ORF">E2C01_094186</name>
</gene>
<comment type="caution">
    <text evidence="2">The sequence shown here is derived from an EMBL/GenBank/DDBJ whole genome shotgun (WGS) entry which is preliminary data.</text>
</comment>
<protein>
    <submittedName>
        <fullName evidence="2">Retinol dehydrogenase 14</fullName>
    </submittedName>
</protein>
<proteinExistence type="predicted"/>
<dbReference type="OrthoDB" id="191139at2759"/>
<sequence length="77" mass="8606">MECILHSIYLLQTPQQGAQTIIHLAVADETAAITNAFFEDCQVSDNATNLVLDDGLAKKLWEASEAYVRLQPEEVHY</sequence>
<evidence type="ECO:0000313" key="3">
    <source>
        <dbReference type="Proteomes" id="UP000324222"/>
    </source>
</evidence>
<dbReference type="GO" id="GO:0016491">
    <property type="term" value="F:oxidoreductase activity"/>
    <property type="evidence" value="ECO:0007669"/>
    <property type="project" value="UniProtKB-KW"/>
</dbReference>
<evidence type="ECO:0000313" key="2">
    <source>
        <dbReference type="EMBL" id="MPC98804.1"/>
    </source>
</evidence>
<dbReference type="PANTHER" id="PTHR43157:SF31">
    <property type="entry name" value="PHOSPHATIDYLINOSITOL-GLYCAN BIOSYNTHESIS CLASS F PROTEIN"/>
    <property type="match status" value="1"/>
</dbReference>
<dbReference type="Proteomes" id="UP000324222">
    <property type="component" value="Unassembled WGS sequence"/>
</dbReference>
<keyword evidence="1" id="KW-0560">Oxidoreductase</keyword>
<organism evidence="2 3">
    <name type="scientific">Portunus trituberculatus</name>
    <name type="common">Swimming crab</name>
    <name type="synonym">Neptunus trituberculatus</name>
    <dbReference type="NCBI Taxonomy" id="210409"/>
    <lineage>
        <taxon>Eukaryota</taxon>
        <taxon>Metazoa</taxon>
        <taxon>Ecdysozoa</taxon>
        <taxon>Arthropoda</taxon>
        <taxon>Crustacea</taxon>
        <taxon>Multicrustacea</taxon>
        <taxon>Malacostraca</taxon>
        <taxon>Eumalacostraca</taxon>
        <taxon>Eucarida</taxon>
        <taxon>Decapoda</taxon>
        <taxon>Pleocyemata</taxon>
        <taxon>Brachyura</taxon>
        <taxon>Eubrachyura</taxon>
        <taxon>Portunoidea</taxon>
        <taxon>Portunidae</taxon>
        <taxon>Portuninae</taxon>
        <taxon>Portunus</taxon>
    </lineage>
</organism>
<keyword evidence="3" id="KW-1185">Reference proteome</keyword>
<dbReference type="EMBL" id="VSRR010115644">
    <property type="protein sequence ID" value="MPC98804.1"/>
    <property type="molecule type" value="Genomic_DNA"/>
</dbReference>
<dbReference type="AlphaFoldDB" id="A0A5B7K2F3"/>